<name>A0A0D3JP24_EMIH1</name>
<reference evidence="2" key="2">
    <citation type="submission" date="2024-10" db="UniProtKB">
        <authorList>
            <consortium name="EnsemblProtists"/>
        </authorList>
    </citation>
    <scope>IDENTIFICATION</scope>
</reference>
<dbReference type="Proteomes" id="UP000013827">
    <property type="component" value="Unassembled WGS sequence"/>
</dbReference>
<dbReference type="RefSeq" id="XP_005777688.1">
    <property type="nucleotide sequence ID" value="XM_005777631.1"/>
</dbReference>
<feature type="compositionally biased region" description="Low complexity" evidence="1">
    <location>
        <begin position="86"/>
        <end position="96"/>
    </location>
</feature>
<dbReference type="HOGENOM" id="CLU_1323922_0_0_1"/>
<evidence type="ECO:0000313" key="3">
    <source>
        <dbReference type="Proteomes" id="UP000013827"/>
    </source>
</evidence>
<proteinExistence type="predicted"/>
<dbReference type="EnsemblProtists" id="EOD25259">
    <property type="protein sequence ID" value="EOD25259"/>
    <property type="gene ID" value="EMIHUDRAFT_460756"/>
</dbReference>
<feature type="compositionally biased region" description="Gly residues" evidence="1">
    <location>
        <begin position="133"/>
        <end position="149"/>
    </location>
</feature>
<dbReference type="AlphaFoldDB" id="A0A0D3JP24"/>
<organism evidence="2 3">
    <name type="scientific">Emiliania huxleyi (strain CCMP1516)</name>
    <dbReference type="NCBI Taxonomy" id="280463"/>
    <lineage>
        <taxon>Eukaryota</taxon>
        <taxon>Haptista</taxon>
        <taxon>Haptophyta</taxon>
        <taxon>Prymnesiophyceae</taxon>
        <taxon>Isochrysidales</taxon>
        <taxon>Noelaerhabdaceae</taxon>
        <taxon>Emiliania</taxon>
    </lineage>
</organism>
<dbReference type="GeneID" id="17270806"/>
<dbReference type="KEGG" id="ehx:EMIHUDRAFT_460756"/>
<reference evidence="3" key="1">
    <citation type="journal article" date="2013" name="Nature">
        <title>Pan genome of the phytoplankton Emiliania underpins its global distribution.</title>
        <authorList>
            <person name="Read B.A."/>
            <person name="Kegel J."/>
            <person name="Klute M.J."/>
            <person name="Kuo A."/>
            <person name="Lefebvre S.C."/>
            <person name="Maumus F."/>
            <person name="Mayer C."/>
            <person name="Miller J."/>
            <person name="Monier A."/>
            <person name="Salamov A."/>
            <person name="Young J."/>
            <person name="Aguilar M."/>
            <person name="Claverie J.M."/>
            <person name="Frickenhaus S."/>
            <person name="Gonzalez K."/>
            <person name="Herman E.K."/>
            <person name="Lin Y.C."/>
            <person name="Napier J."/>
            <person name="Ogata H."/>
            <person name="Sarno A.F."/>
            <person name="Shmutz J."/>
            <person name="Schroeder D."/>
            <person name="de Vargas C."/>
            <person name="Verret F."/>
            <person name="von Dassow P."/>
            <person name="Valentin K."/>
            <person name="Van de Peer Y."/>
            <person name="Wheeler G."/>
            <person name="Dacks J.B."/>
            <person name="Delwiche C.F."/>
            <person name="Dyhrman S.T."/>
            <person name="Glockner G."/>
            <person name="John U."/>
            <person name="Richards T."/>
            <person name="Worden A.Z."/>
            <person name="Zhang X."/>
            <person name="Grigoriev I.V."/>
            <person name="Allen A.E."/>
            <person name="Bidle K."/>
            <person name="Borodovsky M."/>
            <person name="Bowler C."/>
            <person name="Brownlee C."/>
            <person name="Cock J.M."/>
            <person name="Elias M."/>
            <person name="Gladyshev V.N."/>
            <person name="Groth M."/>
            <person name="Guda C."/>
            <person name="Hadaegh A."/>
            <person name="Iglesias-Rodriguez M.D."/>
            <person name="Jenkins J."/>
            <person name="Jones B.M."/>
            <person name="Lawson T."/>
            <person name="Leese F."/>
            <person name="Lindquist E."/>
            <person name="Lobanov A."/>
            <person name="Lomsadze A."/>
            <person name="Malik S.B."/>
            <person name="Marsh M.E."/>
            <person name="Mackinder L."/>
            <person name="Mock T."/>
            <person name="Mueller-Roeber B."/>
            <person name="Pagarete A."/>
            <person name="Parker M."/>
            <person name="Probert I."/>
            <person name="Quesneville H."/>
            <person name="Raines C."/>
            <person name="Rensing S.A."/>
            <person name="Riano-Pachon D.M."/>
            <person name="Richier S."/>
            <person name="Rokitta S."/>
            <person name="Shiraiwa Y."/>
            <person name="Soanes D.M."/>
            <person name="van der Giezen M."/>
            <person name="Wahlund T.M."/>
            <person name="Williams B."/>
            <person name="Wilson W."/>
            <person name="Wolfe G."/>
            <person name="Wurch L.L."/>
        </authorList>
    </citation>
    <scope>NUCLEOTIDE SEQUENCE</scope>
</reference>
<evidence type="ECO:0000313" key="2">
    <source>
        <dbReference type="EnsemblProtists" id="EOD25259"/>
    </source>
</evidence>
<protein>
    <submittedName>
        <fullName evidence="2">Uncharacterized protein</fullName>
    </submittedName>
</protein>
<evidence type="ECO:0000256" key="1">
    <source>
        <dbReference type="SAM" id="MobiDB-lite"/>
    </source>
</evidence>
<keyword evidence="3" id="KW-1185">Reference proteome</keyword>
<feature type="region of interest" description="Disordered" evidence="1">
    <location>
        <begin position="86"/>
        <end position="149"/>
    </location>
</feature>
<dbReference type="PaxDb" id="2903-EOD25259"/>
<sequence>MSSAAASAAQRAGLRINFDDLYRKLLEDPTLQLDQAVVARMSTAMQSYQAGQLQKGELFKLFKEVFGPARIKEGIKSLSSTAQCAAGGSGSAAESAPRPATTAVTRSPMPMMPPLPEVAADASRKRPAPAASPGGGDAVGSGSGASGGGVAAKRARVATADGYACAAAASDGAVLASVTGTRRGEDAEKETKDLGSGFDIFQAPPHTP</sequence>
<feature type="compositionally biased region" description="Basic and acidic residues" evidence="1">
    <location>
        <begin position="182"/>
        <end position="193"/>
    </location>
</feature>
<feature type="region of interest" description="Disordered" evidence="1">
    <location>
        <begin position="174"/>
        <end position="208"/>
    </location>
</feature>
<accession>A0A0D3JP24</accession>